<feature type="compositionally biased region" description="Polar residues" evidence="1">
    <location>
        <begin position="229"/>
        <end position="238"/>
    </location>
</feature>
<evidence type="ECO:0000256" key="2">
    <source>
        <dbReference type="SAM" id="Phobius"/>
    </source>
</evidence>
<protein>
    <submittedName>
        <fullName evidence="3">Uncharacterized protein</fullName>
    </submittedName>
</protein>
<proteinExistence type="predicted"/>
<evidence type="ECO:0000313" key="4">
    <source>
        <dbReference type="Proteomes" id="UP001159427"/>
    </source>
</evidence>
<feature type="transmembrane region" description="Helical" evidence="2">
    <location>
        <begin position="20"/>
        <end position="41"/>
    </location>
</feature>
<evidence type="ECO:0000313" key="3">
    <source>
        <dbReference type="EMBL" id="CAH3030693.1"/>
    </source>
</evidence>
<keyword evidence="4" id="KW-1185">Reference proteome</keyword>
<organism evidence="3 4">
    <name type="scientific">Porites evermanni</name>
    <dbReference type="NCBI Taxonomy" id="104178"/>
    <lineage>
        <taxon>Eukaryota</taxon>
        <taxon>Metazoa</taxon>
        <taxon>Cnidaria</taxon>
        <taxon>Anthozoa</taxon>
        <taxon>Hexacorallia</taxon>
        <taxon>Scleractinia</taxon>
        <taxon>Fungiina</taxon>
        <taxon>Poritidae</taxon>
        <taxon>Porites</taxon>
    </lineage>
</organism>
<feature type="compositionally biased region" description="Gly residues" evidence="1">
    <location>
        <begin position="186"/>
        <end position="195"/>
    </location>
</feature>
<evidence type="ECO:0000256" key="1">
    <source>
        <dbReference type="SAM" id="MobiDB-lite"/>
    </source>
</evidence>
<dbReference type="EMBL" id="CALNXI010000651">
    <property type="protein sequence ID" value="CAH3030693.1"/>
    <property type="molecule type" value="Genomic_DNA"/>
</dbReference>
<keyword evidence="2" id="KW-0812">Transmembrane</keyword>
<reference evidence="3 4" key="1">
    <citation type="submission" date="2022-05" db="EMBL/GenBank/DDBJ databases">
        <authorList>
            <consortium name="Genoscope - CEA"/>
            <person name="William W."/>
        </authorList>
    </citation>
    <scope>NUCLEOTIDE SEQUENCE [LARGE SCALE GENOMIC DNA]</scope>
</reference>
<keyword evidence="2" id="KW-1133">Transmembrane helix</keyword>
<comment type="caution">
    <text evidence="3">The sequence shown here is derived from an EMBL/GenBank/DDBJ whole genome shotgun (WGS) entry which is preliminary data.</text>
</comment>
<name>A0ABN8MMB5_9CNID</name>
<dbReference type="PANTHER" id="PTHR31535:SF3">
    <property type="entry name" value="REGULATORY PROTEIN ZESTE"/>
    <property type="match status" value="1"/>
</dbReference>
<keyword evidence="2" id="KW-0472">Membrane</keyword>
<sequence length="373" mass="37892">MIVASNAARGTSNKALIKKVTGLVVVVAVCVVVVVIVLNVLKTFGDSDDDSQEERKFEARVLTNNEAVGNYGPTILKYHGVLKHEVKVSSERWGIQLWTVPTSGIWSIEARGASGADGILAGGSGNKRRGGYGATVKAKFQLHKGKILKILVGHEGLRDYREAHRPGGGGGGTFVVNQDGRPLIVAGGGGGGGLPKGAFRQTRGGGGRRKDEPSSLVSGSEGSGGKLLDTSNGSETVITDSTGHHKVIAGAGGGMYSSGVGYDKNWGGKSFLEGGKGGEAKPTATEVFPHGSMGLGGFGGGGAAGLLPGAGGGYSGGGVKGCFLQCNGNDGGTAEGGSSYVDSQGISPSYKEDKNKGPGRVYLRLMAEDVEET</sequence>
<dbReference type="Proteomes" id="UP001159427">
    <property type="component" value="Unassembled WGS sequence"/>
</dbReference>
<feature type="region of interest" description="Disordered" evidence="1">
    <location>
        <begin position="334"/>
        <end position="354"/>
    </location>
</feature>
<accession>A0ABN8MMB5</accession>
<dbReference type="PANTHER" id="PTHR31535">
    <property type="match status" value="1"/>
</dbReference>
<feature type="region of interest" description="Disordered" evidence="1">
    <location>
        <begin position="186"/>
        <end position="238"/>
    </location>
</feature>
<gene>
    <name evidence="3" type="ORF">PEVE_00038416</name>
</gene>